<evidence type="ECO:0000256" key="1">
    <source>
        <dbReference type="SAM" id="MobiDB-lite"/>
    </source>
</evidence>
<feature type="compositionally biased region" description="Basic and acidic residues" evidence="1">
    <location>
        <begin position="34"/>
        <end position="57"/>
    </location>
</feature>
<reference evidence="2 3" key="1">
    <citation type="submission" date="2019-04" db="EMBL/GenBank/DDBJ databases">
        <title>Chromosome genome assembly for Takifugu flavidus.</title>
        <authorList>
            <person name="Xiao S."/>
        </authorList>
    </citation>
    <scope>NUCLEOTIDE SEQUENCE [LARGE SCALE GENOMIC DNA]</scope>
    <source>
        <strain evidence="2">HTHZ2018</strain>
        <tissue evidence="2">Muscle</tissue>
    </source>
</reference>
<proteinExistence type="predicted"/>
<name>A0A5C6MSU0_9TELE</name>
<accession>A0A5C6MSU0</accession>
<dbReference type="Proteomes" id="UP000324091">
    <property type="component" value="Chromosome 8"/>
</dbReference>
<feature type="non-terminal residue" evidence="2">
    <location>
        <position position="1"/>
    </location>
</feature>
<sequence>SRNPLLTGTSKINCFPNIMMQDAVFVQRDAALKERSSERRGSGANKADRQTDREGWKRERRGRSARGRRVVIKAPVPPPPEPELLPRRRAAERSSGSPWTRIPLRTLNLASILTTRLGAVLVQGAKMRCGAGPLVLMAAVFWTQCLLLHGVDAKKERKKAKEAAPQQTETLNATISNSEEVGGSIKVLTHVFQTLIQVLKVLQNQKNLKNLPLEPQKETFGTDVV</sequence>
<organism evidence="2 3">
    <name type="scientific">Takifugu flavidus</name>
    <name type="common">sansaifugu</name>
    <dbReference type="NCBI Taxonomy" id="433684"/>
    <lineage>
        <taxon>Eukaryota</taxon>
        <taxon>Metazoa</taxon>
        <taxon>Chordata</taxon>
        <taxon>Craniata</taxon>
        <taxon>Vertebrata</taxon>
        <taxon>Euteleostomi</taxon>
        <taxon>Actinopterygii</taxon>
        <taxon>Neopterygii</taxon>
        <taxon>Teleostei</taxon>
        <taxon>Neoteleostei</taxon>
        <taxon>Acanthomorphata</taxon>
        <taxon>Eupercaria</taxon>
        <taxon>Tetraodontiformes</taxon>
        <taxon>Tetradontoidea</taxon>
        <taxon>Tetraodontidae</taxon>
        <taxon>Takifugu</taxon>
    </lineage>
</organism>
<feature type="compositionally biased region" description="Basic residues" evidence="1">
    <location>
        <begin position="58"/>
        <end position="71"/>
    </location>
</feature>
<keyword evidence="3" id="KW-1185">Reference proteome</keyword>
<evidence type="ECO:0000313" key="3">
    <source>
        <dbReference type="Proteomes" id="UP000324091"/>
    </source>
</evidence>
<dbReference type="AlphaFoldDB" id="A0A5C6MSU0"/>
<gene>
    <name evidence="2" type="ORF">D4764_08G0011880</name>
</gene>
<dbReference type="EMBL" id="RHFK02000021">
    <property type="protein sequence ID" value="TWW57201.1"/>
    <property type="molecule type" value="Genomic_DNA"/>
</dbReference>
<protein>
    <submittedName>
        <fullName evidence="2">Uncharacterized protein</fullName>
    </submittedName>
</protein>
<evidence type="ECO:0000313" key="2">
    <source>
        <dbReference type="EMBL" id="TWW57201.1"/>
    </source>
</evidence>
<comment type="caution">
    <text evidence="2">The sequence shown here is derived from an EMBL/GenBank/DDBJ whole genome shotgun (WGS) entry which is preliminary data.</text>
</comment>
<feature type="region of interest" description="Disordered" evidence="1">
    <location>
        <begin position="34"/>
        <end position="97"/>
    </location>
</feature>